<feature type="domain" description="AMP-dependent synthetase/ligase" evidence="4">
    <location>
        <begin position="37"/>
        <end position="370"/>
    </location>
</feature>
<dbReference type="GO" id="GO:0016874">
    <property type="term" value="F:ligase activity"/>
    <property type="evidence" value="ECO:0007669"/>
    <property type="project" value="UniProtKB-KW"/>
</dbReference>
<organism evidence="6 7">
    <name type="scientific">Marivita lacus</name>
    <dbReference type="NCBI Taxonomy" id="1323742"/>
    <lineage>
        <taxon>Bacteria</taxon>
        <taxon>Pseudomonadati</taxon>
        <taxon>Pseudomonadota</taxon>
        <taxon>Alphaproteobacteria</taxon>
        <taxon>Rhodobacterales</taxon>
        <taxon>Roseobacteraceae</taxon>
        <taxon>Marivita</taxon>
    </lineage>
</organism>
<dbReference type="Pfam" id="PF13193">
    <property type="entry name" value="AMP-binding_C"/>
    <property type="match status" value="1"/>
</dbReference>
<name>A0ABQ1L0U4_9RHOB</name>
<dbReference type="EMBL" id="BMFC01000012">
    <property type="protein sequence ID" value="GGC16831.1"/>
    <property type="molecule type" value="Genomic_DNA"/>
</dbReference>
<dbReference type="InterPro" id="IPR045851">
    <property type="entry name" value="AMP-bd_C_sf"/>
</dbReference>
<evidence type="ECO:0000313" key="6">
    <source>
        <dbReference type="EMBL" id="GGC16831.1"/>
    </source>
</evidence>
<evidence type="ECO:0000256" key="1">
    <source>
        <dbReference type="ARBA" id="ARBA00006432"/>
    </source>
</evidence>
<dbReference type="Pfam" id="PF00501">
    <property type="entry name" value="AMP-binding"/>
    <property type="match status" value="1"/>
</dbReference>
<comment type="caution">
    <text evidence="6">The sequence shown here is derived from an EMBL/GenBank/DDBJ whole genome shotgun (WGS) entry which is preliminary data.</text>
</comment>
<keyword evidence="7" id="KW-1185">Reference proteome</keyword>
<sequence length="528" mass="56417">MTEVSATPPMGTVRSWLDLRADLDGDSVSHLFPSAAPLTWSALRDQAAEIAARLSGMGLSKGDSVALMLPNGPQGVLSLFGVLYGGFRAAVINLVAGTEAIGYALSHSDALVVLVGEAQLDLLLAAKGAHDVAARKVVVGHDIRWPEGTPTAPLDELHSDDQALLMYTSGTTGRPKGVLHSHASLLAGGWTTALAHELTDRDRALCVLPIYHINGLCVTIMAPLVAGGSVVVCDRFSASRFWTTCADHEITWFSVVPTIISHLLHGDADPDAATKARIRFGRSASSALAVETQSAFETRFGIPIVETMGLTETAAQILSNPMPPGSRKIGSPGKAYGNEVAILSPDLVPLPPETEGEIAVRGPNVMLGYYKNAEVTKEALTEDGWLRTGDLGRMDADGYVFVTGRLKELIIKGGENIAPREVDEALYSHPDVVEAAAFARPCKIYGERVEAAVKLRDGATVSRGDLILLCEQKVGKFKCPDMVHVMGELPKGPSGKIQRLRLAELTTQPERHEPKHKKNQNTVEATRD</sequence>
<dbReference type="InterPro" id="IPR020845">
    <property type="entry name" value="AMP-binding_CS"/>
</dbReference>
<evidence type="ECO:0000259" key="5">
    <source>
        <dbReference type="Pfam" id="PF13193"/>
    </source>
</evidence>
<dbReference type="PROSITE" id="PS00455">
    <property type="entry name" value="AMP_BINDING"/>
    <property type="match status" value="1"/>
</dbReference>
<dbReference type="Proteomes" id="UP000645462">
    <property type="component" value="Unassembled WGS sequence"/>
</dbReference>
<proteinExistence type="inferred from homology"/>
<gene>
    <name evidence="6" type="ORF">GCM10011363_36630</name>
</gene>
<dbReference type="InterPro" id="IPR042099">
    <property type="entry name" value="ANL_N_sf"/>
</dbReference>
<dbReference type="InterPro" id="IPR025110">
    <property type="entry name" value="AMP-bd_C"/>
</dbReference>
<keyword evidence="2 6" id="KW-0436">Ligase</keyword>
<dbReference type="PANTHER" id="PTHR43201:SF5">
    <property type="entry name" value="MEDIUM-CHAIN ACYL-COA LIGASE ACSF2, MITOCHONDRIAL"/>
    <property type="match status" value="1"/>
</dbReference>
<dbReference type="RefSeq" id="WP_188483535.1">
    <property type="nucleotide sequence ID" value="NZ_BMFC01000012.1"/>
</dbReference>
<evidence type="ECO:0000256" key="2">
    <source>
        <dbReference type="ARBA" id="ARBA00022598"/>
    </source>
</evidence>
<reference evidence="7" key="1">
    <citation type="journal article" date="2019" name="Int. J. Syst. Evol. Microbiol.">
        <title>The Global Catalogue of Microorganisms (GCM) 10K type strain sequencing project: providing services to taxonomists for standard genome sequencing and annotation.</title>
        <authorList>
            <consortium name="The Broad Institute Genomics Platform"/>
            <consortium name="The Broad Institute Genome Sequencing Center for Infectious Disease"/>
            <person name="Wu L."/>
            <person name="Ma J."/>
        </authorList>
    </citation>
    <scope>NUCLEOTIDE SEQUENCE [LARGE SCALE GENOMIC DNA]</scope>
    <source>
        <strain evidence="7">CGMCC 1.12478</strain>
    </source>
</reference>
<dbReference type="Gene3D" id="3.40.50.12780">
    <property type="entry name" value="N-terminal domain of ligase-like"/>
    <property type="match status" value="1"/>
</dbReference>
<evidence type="ECO:0000259" key="4">
    <source>
        <dbReference type="Pfam" id="PF00501"/>
    </source>
</evidence>
<evidence type="ECO:0000256" key="3">
    <source>
        <dbReference type="SAM" id="MobiDB-lite"/>
    </source>
</evidence>
<feature type="domain" description="AMP-binding enzyme C-terminal" evidence="5">
    <location>
        <begin position="421"/>
        <end position="496"/>
    </location>
</feature>
<protein>
    <submittedName>
        <fullName evidence="6">AMP-dependent ligase</fullName>
    </submittedName>
</protein>
<comment type="similarity">
    <text evidence="1">Belongs to the ATP-dependent AMP-binding enzyme family.</text>
</comment>
<dbReference type="SUPFAM" id="SSF56801">
    <property type="entry name" value="Acetyl-CoA synthetase-like"/>
    <property type="match status" value="1"/>
</dbReference>
<dbReference type="Gene3D" id="3.30.300.30">
    <property type="match status" value="1"/>
</dbReference>
<dbReference type="InterPro" id="IPR000873">
    <property type="entry name" value="AMP-dep_synth/lig_dom"/>
</dbReference>
<feature type="region of interest" description="Disordered" evidence="3">
    <location>
        <begin position="505"/>
        <end position="528"/>
    </location>
</feature>
<evidence type="ECO:0000313" key="7">
    <source>
        <dbReference type="Proteomes" id="UP000645462"/>
    </source>
</evidence>
<dbReference type="PANTHER" id="PTHR43201">
    <property type="entry name" value="ACYL-COA SYNTHETASE"/>
    <property type="match status" value="1"/>
</dbReference>
<accession>A0ABQ1L0U4</accession>